<dbReference type="Pfam" id="PF13692">
    <property type="entry name" value="Glyco_trans_1_4"/>
    <property type="match status" value="1"/>
</dbReference>
<keyword evidence="1 2" id="KW-0808">Transferase</keyword>
<dbReference type="InterPro" id="IPR029063">
    <property type="entry name" value="SAM-dependent_MTases_sf"/>
</dbReference>
<dbReference type="Gene3D" id="3.40.50.150">
    <property type="entry name" value="Vaccinia Virus protein VP39"/>
    <property type="match status" value="1"/>
</dbReference>
<name>A0A7Z9E4H0_9CYAN</name>
<proteinExistence type="predicted"/>
<sequence length="764" mass="85989">MKCKVCDSQSNYFATAQILNKYDISYFQCSNCGFIQTEEPYWLEEAYSNAIAMSDVGLVFRNLMFSDVTSKLIFNFFDHQSKFLDYGAGYGLFVRLMRDNGFDFYWFDKFCNNLFAQSFEINLDAAENNSFEIVTAFEVFEHLINPSIELENLLKISSTILLSTELLPVSNPKPNDWWYYVLHEGQHISIYTHHSLRILAERYDLNFYSNGSSLHLLTKKELPCNPFEQLSRQQLKKVEKSSLISQDFNNILEKYFPSNSVNSINTESSLSSNLETSRLNSPLNIMIDGVFFQMFKTGIARVWQSLFLEWAVNGFGQNIIVLDRAETAPKIAGIRYLSVPAYDYSKTEVDRQMLQEVCDQEAADLFVSTYYTTPLSTPSVFIAYDMIPEILGANLDEPMWREKHLGIAHASAYISISESTANDLVKLFPNINSKITVAHCGISQTFYPAPPGEIIQFKTKYGINKPYFLLVGAGSDYKNAVLFFRGFSQLYSKSAFDVICTGAGYLLGHEYRELAAGSTVHSLYLSDEELRVAYSGATALVYPSKYEGFGMPIAEALACGCPVITCANASIPEVAGEAAIYIKDDDIDAMTDALCEVQKLKSRNILRAKGLEQIRKFSWSKMANIISSALIDATLLRLNLREINLVVFPDWSQPEEVLCPELTSIIKTLTTHSKCSQITLLIDHQNLSDEDANLALSSVMMNLLMEEELELDEGVEIVLIGQLNSSQWSALCSQLQGRIKLNAENQNAIASVGAEIIPIYDLEH</sequence>
<dbReference type="CDD" id="cd03809">
    <property type="entry name" value="GT4_MtfB-like"/>
    <property type="match status" value="1"/>
</dbReference>
<gene>
    <name evidence="2" type="ORF">PL9631_970086</name>
</gene>
<dbReference type="Proteomes" id="UP000182190">
    <property type="component" value="Unassembled WGS sequence"/>
</dbReference>
<protein>
    <submittedName>
        <fullName evidence="2">Glycosyl transferase group 1</fullName>
    </submittedName>
</protein>
<dbReference type="PANTHER" id="PTHR46401">
    <property type="entry name" value="GLYCOSYLTRANSFERASE WBBK-RELATED"/>
    <property type="match status" value="1"/>
</dbReference>
<evidence type="ECO:0000313" key="2">
    <source>
        <dbReference type="EMBL" id="VXD25774.1"/>
    </source>
</evidence>
<comment type="caution">
    <text evidence="2">The sequence shown here is derived from an EMBL/GenBank/DDBJ whole genome shotgun (WGS) entry which is preliminary data.</text>
</comment>
<organism evidence="2 3">
    <name type="scientific">Planktothrix paucivesiculata PCC 9631</name>
    <dbReference type="NCBI Taxonomy" id="671071"/>
    <lineage>
        <taxon>Bacteria</taxon>
        <taxon>Bacillati</taxon>
        <taxon>Cyanobacteriota</taxon>
        <taxon>Cyanophyceae</taxon>
        <taxon>Oscillatoriophycideae</taxon>
        <taxon>Oscillatoriales</taxon>
        <taxon>Microcoleaceae</taxon>
        <taxon>Planktothrix</taxon>
    </lineage>
</organism>
<dbReference type="SUPFAM" id="SSF53756">
    <property type="entry name" value="UDP-Glycosyltransferase/glycogen phosphorylase"/>
    <property type="match status" value="1"/>
</dbReference>
<dbReference type="EMBL" id="CZCS02000242">
    <property type="protein sequence ID" value="VXD25774.1"/>
    <property type="molecule type" value="Genomic_DNA"/>
</dbReference>
<dbReference type="OrthoDB" id="9797829at2"/>
<dbReference type="Pfam" id="PF13489">
    <property type="entry name" value="Methyltransf_23"/>
    <property type="match status" value="1"/>
</dbReference>
<dbReference type="PANTHER" id="PTHR46401:SF2">
    <property type="entry name" value="GLYCOSYLTRANSFERASE WBBK-RELATED"/>
    <property type="match status" value="1"/>
</dbReference>
<dbReference type="RefSeq" id="WP_083622854.1">
    <property type="nucleotide sequence ID" value="NZ_LR735022.1"/>
</dbReference>
<dbReference type="GO" id="GO:0009103">
    <property type="term" value="P:lipopolysaccharide biosynthetic process"/>
    <property type="evidence" value="ECO:0007669"/>
    <property type="project" value="TreeGrafter"/>
</dbReference>
<dbReference type="SUPFAM" id="SSF53335">
    <property type="entry name" value="S-adenosyl-L-methionine-dependent methyltransferases"/>
    <property type="match status" value="1"/>
</dbReference>
<evidence type="ECO:0000313" key="3">
    <source>
        <dbReference type="Proteomes" id="UP000182190"/>
    </source>
</evidence>
<keyword evidence="3" id="KW-1185">Reference proteome</keyword>
<dbReference type="Gene3D" id="3.40.50.2000">
    <property type="entry name" value="Glycogen Phosphorylase B"/>
    <property type="match status" value="2"/>
</dbReference>
<reference evidence="2" key="1">
    <citation type="submission" date="2019-10" db="EMBL/GenBank/DDBJ databases">
        <authorList>
            <consortium name="Genoscope - CEA"/>
            <person name="William W."/>
        </authorList>
    </citation>
    <scope>NUCLEOTIDE SEQUENCE [LARGE SCALE GENOMIC DNA]</scope>
    <source>
        <strain evidence="2">BBR_PRJEB10994</strain>
    </source>
</reference>
<dbReference type="GO" id="GO:0016757">
    <property type="term" value="F:glycosyltransferase activity"/>
    <property type="evidence" value="ECO:0007669"/>
    <property type="project" value="TreeGrafter"/>
</dbReference>
<evidence type="ECO:0000256" key="1">
    <source>
        <dbReference type="ARBA" id="ARBA00022679"/>
    </source>
</evidence>
<dbReference type="AlphaFoldDB" id="A0A7Z9E4H0"/>
<accession>A0A7Z9E4H0</accession>